<dbReference type="InterPro" id="IPR002563">
    <property type="entry name" value="Flavin_Rdtase-like_dom"/>
</dbReference>
<name>A0A067SHJ4_GALM3</name>
<dbReference type="GO" id="GO:0010181">
    <property type="term" value="F:FMN binding"/>
    <property type="evidence" value="ECO:0007669"/>
    <property type="project" value="InterPro"/>
</dbReference>
<keyword evidence="3" id="KW-0288">FMN</keyword>
<feature type="domain" description="Flavin reductase like" evidence="5">
    <location>
        <begin position="68"/>
        <end position="240"/>
    </location>
</feature>
<evidence type="ECO:0000259" key="5">
    <source>
        <dbReference type="SMART" id="SM00903"/>
    </source>
</evidence>
<dbReference type="AlphaFoldDB" id="A0A067SHJ4"/>
<evidence type="ECO:0000256" key="2">
    <source>
        <dbReference type="ARBA" id="ARBA00022630"/>
    </source>
</evidence>
<organism evidence="6 7">
    <name type="scientific">Galerina marginata (strain CBS 339.88)</name>
    <dbReference type="NCBI Taxonomy" id="685588"/>
    <lineage>
        <taxon>Eukaryota</taxon>
        <taxon>Fungi</taxon>
        <taxon>Dikarya</taxon>
        <taxon>Basidiomycota</taxon>
        <taxon>Agaricomycotina</taxon>
        <taxon>Agaricomycetes</taxon>
        <taxon>Agaricomycetidae</taxon>
        <taxon>Agaricales</taxon>
        <taxon>Agaricineae</taxon>
        <taxon>Strophariaceae</taxon>
        <taxon>Galerina</taxon>
    </lineage>
</organism>
<reference evidence="7" key="1">
    <citation type="journal article" date="2014" name="Proc. Natl. Acad. Sci. U.S.A.">
        <title>Extensive sampling of basidiomycete genomes demonstrates inadequacy of the white-rot/brown-rot paradigm for wood decay fungi.</title>
        <authorList>
            <person name="Riley R."/>
            <person name="Salamov A.A."/>
            <person name="Brown D.W."/>
            <person name="Nagy L.G."/>
            <person name="Floudas D."/>
            <person name="Held B.W."/>
            <person name="Levasseur A."/>
            <person name="Lombard V."/>
            <person name="Morin E."/>
            <person name="Otillar R."/>
            <person name="Lindquist E.A."/>
            <person name="Sun H."/>
            <person name="LaButti K.M."/>
            <person name="Schmutz J."/>
            <person name="Jabbour D."/>
            <person name="Luo H."/>
            <person name="Baker S.E."/>
            <person name="Pisabarro A.G."/>
            <person name="Walton J.D."/>
            <person name="Blanchette R.A."/>
            <person name="Henrissat B."/>
            <person name="Martin F."/>
            <person name="Cullen D."/>
            <person name="Hibbett D.S."/>
            <person name="Grigoriev I.V."/>
        </authorList>
    </citation>
    <scope>NUCLEOTIDE SEQUENCE [LARGE SCALE GENOMIC DNA]</scope>
    <source>
        <strain evidence="7">CBS 339.88</strain>
    </source>
</reference>
<dbReference type="InterPro" id="IPR012349">
    <property type="entry name" value="Split_barrel_FMN-bd"/>
</dbReference>
<dbReference type="PANTHER" id="PTHR33798:SF5">
    <property type="entry name" value="FLAVIN REDUCTASE LIKE DOMAIN-CONTAINING PROTEIN"/>
    <property type="match status" value="1"/>
</dbReference>
<evidence type="ECO:0000313" key="6">
    <source>
        <dbReference type="EMBL" id="KDR69442.1"/>
    </source>
</evidence>
<dbReference type="SUPFAM" id="SSF50475">
    <property type="entry name" value="FMN-binding split barrel"/>
    <property type="match status" value="1"/>
</dbReference>
<dbReference type="Gene3D" id="2.30.110.10">
    <property type="entry name" value="Electron Transport, Fmn-binding Protein, Chain A"/>
    <property type="match status" value="1"/>
</dbReference>
<keyword evidence="2" id="KW-0285">Flavoprotein</keyword>
<dbReference type="PANTHER" id="PTHR33798">
    <property type="entry name" value="FLAVOPROTEIN OXYGENASE"/>
    <property type="match status" value="1"/>
</dbReference>
<keyword evidence="7" id="KW-1185">Reference proteome</keyword>
<dbReference type="Proteomes" id="UP000027222">
    <property type="component" value="Unassembled WGS sequence"/>
</dbReference>
<evidence type="ECO:0000256" key="1">
    <source>
        <dbReference type="ARBA" id="ARBA00001917"/>
    </source>
</evidence>
<dbReference type="OrthoDB" id="298012at2759"/>
<comment type="similarity">
    <text evidence="4">Belongs to the flavoredoxin family.</text>
</comment>
<gene>
    <name evidence="6" type="ORF">GALMADRAFT_145487</name>
</gene>
<evidence type="ECO:0000256" key="3">
    <source>
        <dbReference type="ARBA" id="ARBA00022643"/>
    </source>
</evidence>
<evidence type="ECO:0000313" key="7">
    <source>
        <dbReference type="Proteomes" id="UP000027222"/>
    </source>
</evidence>
<proteinExistence type="inferred from homology"/>
<dbReference type="SMART" id="SM00903">
    <property type="entry name" value="Flavin_Reduct"/>
    <property type="match status" value="1"/>
</dbReference>
<dbReference type="EMBL" id="KL142402">
    <property type="protein sequence ID" value="KDR69442.1"/>
    <property type="molecule type" value="Genomic_DNA"/>
</dbReference>
<evidence type="ECO:0000256" key="4">
    <source>
        <dbReference type="ARBA" id="ARBA00038054"/>
    </source>
</evidence>
<accession>A0A067SHJ4</accession>
<sequence>MTSNPTLPQYVPTQGFKYTAAPNPGWTYGQSIDATPEGRAWADGEKEGWTVVDGSTEDPRTMFNYMVSGIVPRPVAFVSSISVDGVENLAPYSVTAHENLLFTAAGSTKRVTPNPPVVSFSCASSSGAAKDTLRNVLAGTGFTINIISEPWIHQADAASIDAPFEVDEWPITGLTKAPSIHVKAARVKESAFSMECELYQTLGIKHPKTGITTATLVVALVKYIHIRNDVVDASLGVIDPGKLRPVAAAAKIPGMGLTYARMSEGYVLPQRSWKKVGGEIGERVGGMIGGERKVGVNDCVGVSKHDNSTRAY</sequence>
<comment type="cofactor">
    <cofactor evidence="1">
        <name>FMN</name>
        <dbReference type="ChEBI" id="CHEBI:58210"/>
    </cofactor>
</comment>
<protein>
    <recommendedName>
        <fullName evidence="5">Flavin reductase like domain-containing protein</fullName>
    </recommendedName>
</protein>
<dbReference type="Pfam" id="PF01613">
    <property type="entry name" value="Flavin_Reduct"/>
    <property type="match status" value="1"/>
</dbReference>
<dbReference type="HOGENOM" id="CLU_059021_3_0_1"/>